<gene>
    <name evidence="1" type="ORF">X474_17170</name>
</gene>
<name>A0A0D2JTK0_9BACT</name>
<organism evidence="1 2">
    <name type="scientific">Dethiosulfatarculus sandiegensis</name>
    <dbReference type="NCBI Taxonomy" id="1429043"/>
    <lineage>
        <taxon>Bacteria</taxon>
        <taxon>Pseudomonadati</taxon>
        <taxon>Thermodesulfobacteriota</taxon>
        <taxon>Desulfarculia</taxon>
        <taxon>Desulfarculales</taxon>
        <taxon>Desulfarculaceae</taxon>
        <taxon>Dethiosulfatarculus</taxon>
    </lineage>
</organism>
<accession>A0A0D2JTK0</accession>
<proteinExistence type="predicted"/>
<dbReference type="EMBL" id="AZAC01000023">
    <property type="protein sequence ID" value="KIX12835.1"/>
    <property type="molecule type" value="Genomic_DNA"/>
</dbReference>
<comment type="caution">
    <text evidence="1">The sequence shown here is derived from an EMBL/GenBank/DDBJ whole genome shotgun (WGS) entry which is preliminary data.</text>
</comment>
<keyword evidence="2" id="KW-1185">Reference proteome</keyword>
<dbReference type="InParanoid" id="A0A0D2JTK0"/>
<dbReference type="Proteomes" id="UP000032233">
    <property type="component" value="Unassembled WGS sequence"/>
</dbReference>
<evidence type="ECO:0000313" key="1">
    <source>
        <dbReference type="EMBL" id="KIX12835.1"/>
    </source>
</evidence>
<dbReference type="AlphaFoldDB" id="A0A0D2JTK0"/>
<sequence>MASPTARVLVSGFYPNGVSEFTSLGFPETVCDEYGFTAGNPDNHII</sequence>
<evidence type="ECO:0000313" key="2">
    <source>
        <dbReference type="Proteomes" id="UP000032233"/>
    </source>
</evidence>
<reference evidence="1 2" key="1">
    <citation type="submission" date="2013-11" db="EMBL/GenBank/DDBJ databases">
        <title>Metagenomic analysis of a methanogenic consortium involved in long chain n-alkane degradation.</title>
        <authorList>
            <person name="Davidova I.A."/>
            <person name="Callaghan A.V."/>
            <person name="Wawrik B."/>
            <person name="Pruitt S."/>
            <person name="Marks C."/>
            <person name="Duncan K.E."/>
            <person name="Suflita J.M."/>
        </authorList>
    </citation>
    <scope>NUCLEOTIDE SEQUENCE [LARGE SCALE GENOMIC DNA]</scope>
    <source>
        <strain evidence="1 2">SPR</strain>
    </source>
</reference>
<protein>
    <submittedName>
        <fullName evidence="1">Uncharacterized protein</fullName>
    </submittedName>
</protein>